<evidence type="ECO:0000313" key="3">
    <source>
        <dbReference type="Proteomes" id="UP001469553"/>
    </source>
</evidence>
<comment type="caution">
    <text evidence="2">The sequence shown here is derived from an EMBL/GenBank/DDBJ whole genome shotgun (WGS) entry which is preliminary data.</text>
</comment>
<feature type="region of interest" description="Disordered" evidence="1">
    <location>
        <begin position="46"/>
        <end position="88"/>
    </location>
</feature>
<protein>
    <submittedName>
        <fullName evidence="2">Uncharacterized protein</fullName>
    </submittedName>
</protein>
<evidence type="ECO:0000313" key="2">
    <source>
        <dbReference type="EMBL" id="MEQ2282815.1"/>
    </source>
</evidence>
<keyword evidence="3" id="KW-1185">Reference proteome</keyword>
<gene>
    <name evidence="2" type="ORF">AMECASPLE_004671</name>
</gene>
<sequence>MHNVDPAILLHSSNFPLSSWLQGALTFTEIFLGYLPSGTMATGRERVLENLPKGRGRNRGRLNPGERSNVPQRQKEGGIHTELAPPST</sequence>
<evidence type="ECO:0000256" key="1">
    <source>
        <dbReference type="SAM" id="MobiDB-lite"/>
    </source>
</evidence>
<proteinExistence type="predicted"/>
<dbReference type="Proteomes" id="UP001469553">
    <property type="component" value="Unassembled WGS sequence"/>
</dbReference>
<dbReference type="EMBL" id="JAHRIP010009605">
    <property type="protein sequence ID" value="MEQ2282815.1"/>
    <property type="molecule type" value="Genomic_DNA"/>
</dbReference>
<reference evidence="2 3" key="1">
    <citation type="submission" date="2021-06" db="EMBL/GenBank/DDBJ databases">
        <authorList>
            <person name="Palmer J.M."/>
        </authorList>
    </citation>
    <scope>NUCLEOTIDE SEQUENCE [LARGE SCALE GENOMIC DNA]</scope>
    <source>
        <strain evidence="2 3">AS_MEX2019</strain>
        <tissue evidence="2">Muscle</tissue>
    </source>
</reference>
<organism evidence="2 3">
    <name type="scientific">Ameca splendens</name>
    <dbReference type="NCBI Taxonomy" id="208324"/>
    <lineage>
        <taxon>Eukaryota</taxon>
        <taxon>Metazoa</taxon>
        <taxon>Chordata</taxon>
        <taxon>Craniata</taxon>
        <taxon>Vertebrata</taxon>
        <taxon>Euteleostomi</taxon>
        <taxon>Actinopterygii</taxon>
        <taxon>Neopterygii</taxon>
        <taxon>Teleostei</taxon>
        <taxon>Neoteleostei</taxon>
        <taxon>Acanthomorphata</taxon>
        <taxon>Ovalentaria</taxon>
        <taxon>Atherinomorphae</taxon>
        <taxon>Cyprinodontiformes</taxon>
        <taxon>Goodeidae</taxon>
        <taxon>Ameca</taxon>
    </lineage>
</organism>
<accession>A0ABV0XN70</accession>
<name>A0ABV0XN70_9TELE</name>